<name>A0AAD6ZCI1_9AGAR</name>
<dbReference type="EMBL" id="JARIHO010000060">
    <property type="protein sequence ID" value="KAJ7315775.1"/>
    <property type="molecule type" value="Genomic_DNA"/>
</dbReference>
<gene>
    <name evidence="2" type="ORF">DFH08DRAFT_971788</name>
</gene>
<feature type="region of interest" description="Disordered" evidence="1">
    <location>
        <begin position="1"/>
        <end position="22"/>
    </location>
</feature>
<keyword evidence="3" id="KW-1185">Reference proteome</keyword>
<dbReference type="Proteomes" id="UP001218218">
    <property type="component" value="Unassembled WGS sequence"/>
</dbReference>
<protein>
    <submittedName>
        <fullName evidence="2">Uncharacterized protein</fullName>
    </submittedName>
</protein>
<accession>A0AAD6ZCI1</accession>
<proteinExistence type="predicted"/>
<sequence>MLACHDTKVAPTSTSLGRASSPAVQVSPARRCAACARRVFDEELGKLVKLEPAPSERMERAAKQAIWNASSSADPLAICLPPTPSGFARVRPSPPPAEECHGLALSHSIAPHPESRIAKPHLSPQPCRLGFRLGSASPLSSAAVPAAFASGASSPPCLPVPLTHPPLGFSVAARARRRSRARILEEIHGQSSYHLSSRPAHPAPALLAATINRWSRVPDAYSALRPAPREQSYDLAHHFPCRSHCRVCRVAGRAFTSPASSSRRGRRSEEELEAVTRSNVPRTVAHIAPYSKFSSRTNRYSASIATASIPLSGPTPLLGTPSLSWCTHRACLHLHFHLPQPPHILRVICGLCVEEEATQSLRRHAQQQRAQGEIALGSSAQSITSLPPPVPVRSSSSRTWQAHRWQDGPRFDEQAATDVDGGH</sequence>
<feature type="region of interest" description="Disordered" evidence="1">
    <location>
        <begin position="363"/>
        <end position="423"/>
    </location>
</feature>
<evidence type="ECO:0000256" key="1">
    <source>
        <dbReference type="SAM" id="MobiDB-lite"/>
    </source>
</evidence>
<organism evidence="2 3">
    <name type="scientific">Mycena albidolilacea</name>
    <dbReference type="NCBI Taxonomy" id="1033008"/>
    <lineage>
        <taxon>Eukaryota</taxon>
        <taxon>Fungi</taxon>
        <taxon>Dikarya</taxon>
        <taxon>Basidiomycota</taxon>
        <taxon>Agaricomycotina</taxon>
        <taxon>Agaricomycetes</taxon>
        <taxon>Agaricomycetidae</taxon>
        <taxon>Agaricales</taxon>
        <taxon>Marasmiineae</taxon>
        <taxon>Mycenaceae</taxon>
        <taxon>Mycena</taxon>
    </lineage>
</organism>
<evidence type="ECO:0000313" key="2">
    <source>
        <dbReference type="EMBL" id="KAJ7315775.1"/>
    </source>
</evidence>
<dbReference type="AlphaFoldDB" id="A0AAD6ZCI1"/>
<comment type="caution">
    <text evidence="2">The sequence shown here is derived from an EMBL/GenBank/DDBJ whole genome shotgun (WGS) entry which is preliminary data.</text>
</comment>
<feature type="compositionally biased region" description="Basic and acidic residues" evidence="1">
    <location>
        <begin position="404"/>
        <end position="413"/>
    </location>
</feature>
<feature type="compositionally biased region" description="Polar residues" evidence="1">
    <location>
        <begin position="10"/>
        <end position="22"/>
    </location>
</feature>
<reference evidence="2" key="1">
    <citation type="submission" date="2023-03" db="EMBL/GenBank/DDBJ databases">
        <title>Massive genome expansion in bonnet fungi (Mycena s.s.) driven by repeated elements and novel gene families across ecological guilds.</title>
        <authorList>
            <consortium name="Lawrence Berkeley National Laboratory"/>
            <person name="Harder C.B."/>
            <person name="Miyauchi S."/>
            <person name="Viragh M."/>
            <person name="Kuo A."/>
            <person name="Thoen E."/>
            <person name="Andreopoulos B."/>
            <person name="Lu D."/>
            <person name="Skrede I."/>
            <person name="Drula E."/>
            <person name="Henrissat B."/>
            <person name="Morin E."/>
            <person name="Kohler A."/>
            <person name="Barry K."/>
            <person name="LaButti K."/>
            <person name="Morin E."/>
            <person name="Salamov A."/>
            <person name="Lipzen A."/>
            <person name="Mereny Z."/>
            <person name="Hegedus B."/>
            <person name="Baldrian P."/>
            <person name="Stursova M."/>
            <person name="Weitz H."/>
            <person name="Taylor A."/>
            <person name="Grigoriev I.V."/>
            <person name="Nagy L.G."/>
            <person name="Martin F."/>
            <person name="Kauserud H."/>
        </authorList>
    </citation>
    <scope>NUCLEOTIDE SEQUENCE</scope>
    <source>
        <strain evidence="2">CBHHK002</strain>
    </source>
</reference>
<evidence type="ECO:0000313" key="3">
    <source>
        <dbReference type="Proteomes" id="UP001218218"/>
    </source>
</evidence>